<dbReference type="EMBL" id="CDHN01000002">
    <property type="protein sequence ID" value="CEJ84520.1"/>
    <property type="molecule type" value="Genomic_DNA"/>
</dbReference>
<name>A0A0A1SSN8_9HYPO</name>
<feature type="region of interest" description="Disordered" evidence="1">
    <location>
        <begin position="197"/>
        <end position="222"/>
    </location>
</feature>
<organism evidence="3 4">
    <name type="scientific">[Torrubiella] hemipterigena</name>
    <dbReference type="NCBI Taxonomy" id="1531966"/>
    <lineage>
        <taxon>Eukaryota</taxon>
        <taxon>Fungi</taxon>
        <taxon>Dikarya</taxon>
        <taxon>Ascomycota</taxon>
        <taxon>Pezizomycotina</taxon>
        <taxon>Sordariomycetes</taxon>
        <taxon>Hypocreomycetidae</taxon>
        <taxon>Hypocreales</taxon>
        <taxon>Clavicipitaceae</taxon>
        <taxon>Clavicipitaceae incertae sedis</taxon>
        <taxon>'Torrubiella' clade</taxon>
    </lineage>
</organism>
<feature type="chain" id="PRO_5001989429" evidence="2">
    <location>
        <begin position="17"/>
        <end position="243"/>
    </location>
</feature>
<evidence type="ECO:0000313" key="4">
    <source>
        <dbReference type="Proteomes" id="UP000039046"/>
    </source>
</evidence>
<dbReference type="HOGENOM" id="CLU_1143231_0_0_1"/>
<keyword evidence="2" id="KW-0732">Signal</keyword>
<gene>
    <name evidence="3" type="ORF">VHEMI03500</name>
</gene>
<accession>A0A0A1SSN8</accession>
<dbReference type="AlphaFoldDB" id="A0A0A1SSN8"/>
<proteinExistence type="predicted"/>
<dbReference type="Proteomes" id="UP000039046">
    <property type="component" value="Unassembled WGS sequence"/>
</dbReference>
<evidence type="ECO:0000256" key="2">
    <source>
        <dbReference type="SAM" id="SignalP"/>
    </source>
</evidence>
<keyword evidence="4" id="KW-1185">Reference proteome</keyword>
<protein>
    <submittedName>
        <fullName evidence="3">Uncharacterized protein</fullName>
    </submittedName>
</protein>
<feature type="compositionally biased region" description="Polar residues" evidence="1">
    <location>
        <begin position="210"/>
        <end position="220"/>
    </location>
</feature>
<reference evidence="3 4" key="1">
    <citation type="journal article" date="2015" name="Genome Announc.">
        <title>Draft Genome Sequence and Gene Annotation of the Entomopathogenic Fungus Verticillium hemipterigenum.</title>
        <authorList>
            <person name="Horn F."/>
            <person name="Habel A."/>
            <person name="Scharf D.H."/>
            <person name="Dworschak J."/>
            <person name="Brakhage A.A."/>
            <person name="Guthke R."/>
            <person name="Hertweck C."/>
            <person name="Linde J."/>
        </authorList>
    </citation>
    <scope>NUCLEOTIDE SEQUENCE [LARGE SCALE GENOMIC DNA]</scope>
</reference>
<evidence type="ECO:0000256" key="1">
    <source>
        <dbReference type="SAM" id="MobiDB-lite"/>
    </source>
</evidence>
<feature type="signal peptide" evidence="2">
    <location>
        <begin position="1"/>
        <end position="16"/>
    </location>
</feature>
<sequence length="243" mass="27044">MHIWKALLSLATLVAASREDTLPPGHDFDFTVKFDNQQLSTTSPPAPKQVLNLRNMTGDPEFTLSNIPHVEGTARYITFMQIGADSVIFYKALRGNATLDDHGVLHQSSPKVLVEKDYFQFQPTKDKPAYDATIEVWRQTLILDSYVDMAQNSTVMLPYAIDRLPNEPSWRTDPGFKYATIELKVVFATNEDSCDQQKTGVTGECVPSSRPESTPRANSSQKRRALDWGHILPIMGACAAVAV</sequence>
<evidence type="ECO:0000313" key="3">
    <source>
        <dbReference type="EMBL" id="CEJ84520.1"/>
    </source>
</evidence>